<dbReference type="Gene3D" id="3.30.420.10">
    <property type="entry name" value="Ribonuclease H-like superfamily/Ribonuclease H"/>
    <property type="match status" value="1"/>
</dbReference>
<dbReference type="InterPro" id="IPR012337">
    <property type="entry name" value="RNaseH-like_sf"/>
</dbReference>
<accession>A0ABU4B687</accession>
<sequence>MPKKIDPEVRARALRLLEAHGAEYASVTAAAEAIAKQVGVGQETVRRWAVQAQVDQGSRAGTTSKESAEIKKLKAENKQLREDVAILKAATNFLRGGTRPPQPMIIAFIDSLRANGSAVESICRVLSDQGCKIAARTYRAWRSRTPAPRTVADAHVIDAVRDLVWNTDAHGRRKMTPEGLYGRVKMRAHLDRTAIPGVSYGAVDRAMKALCHNGIRRAKGIRTTIRSADGVRAGDLLNRQFRAEEPNRVWVTDFTYVRTWAGWVYVVFIIDVFSRRIVAWHASMSKTVDLVTIPLRMALWQRRREGNPVKAAELIHHSDAGSQYTSVKLTEKLALENIAASIGSVGDAYDNALVESANGLYKTECIRTTIFHSGPYKTITDVEYATAGWVEWYNVKRLHSSIGHMPPIEYETLHYADLTTEDQPQLEAAQNLG</sequence>
<feature type="coiled-coil region" evidence="1">
    <location>
        <begin position="63"/>
        <end position="90"/>
    </location>
</feature>
<dbReference type="InterPro" id="IPR050900">
    <property type="entry name" value="Transposase_IS3/IS150/IS904"/>
</dbReference>
<protein>
    <submittedName>
        <fullName evidence="3">IS3 family transposase</fullName>
    </submittedName>
</protein>
<dbReference type="PROSITE" id="PS50994">
    <property type="entry name" value="INTEGRASE"/>
    <property type="match status" value="1"/>
</dbReference>
<organism evidence="3 4">
    <name type="scientific">Rhodococcus cercidiphylli</name>
    <dbReference type="NCBI Taxonomy" id="489916"/>
    <lineage>
        <taxon>Bacteria</taxon>
        <taxon>Bacillati</taxon>
        <taxon>Actinomycetota</taxon>
        <taxon>Actinomycetes</taxon>
        <taxon>Mycobacteriales</taxon>
        <taxon>Nocardiaceae</taxon>
        <taxon>Rhodococcus</taxon>
    </lineage>
</organism>
<reference evidence="3 4" key="1">
    <citation type="submission" date="2023-10" db="EMBL/GenBank/DDBJ databases">
        <title>Development of a sustainable strategy for remediation of hydrocarbon-contaminated territories based on the waste exchange concept.</title>
        <authorList>
            <person name="Krivoruchko A."/>
        </authorList>
    </citation>
    <scope>NUCLEOTIDE SEQUENCE [LARGE SCALE GENOMIC DNA]</scope>
    <source>
        <strain evidence="3 4">IEGM 1322</strain>
    </source>
</reference>
<keyword evidence="1" id="KW-0175">Coiled coil</keyword>
<dbReference type="InterPro" id="IPR048020">
    <property type="entry name" value="Transpos_IS3"/>
</dbReference>
<dbReference type="InterPro" id="IPR001584">
    <property type="entry name" value="Integrase_cat-core"/>
</dbReference>
<evidence type="ECO:0000256" key="1">
    <source>
        <dbReference type="SAM" id="Coils"/>
    </source>
</evidence>
<dbReference type="PANTHER" id="PTHR46889">
    <property type="entry name" value="TRANSPOSASE INSF FOR INSERTION SEQUENCE IS3B-RELATED"/>
    <property type="match status" value="1"/>
</dbReference>
<proteinExistence type="predicted"/>
<dbReference type="PANTHER" id="PTHR46889:SF5">
    <property type="entry name" value="INTEGRASE PROTEIN"/>
    <property type="match status" value="1"/>
</dbReference>
<dbReference type="RefSeq" id="WP_149407240.1">
    <property type="nucleotide sequence ID" value="NZ_JAWLKE010000025.1"/>
</dbReference>
<dbReference type="SUPFAM" id="SSF53098">
    <property type="entry name" value="Ribonuclease H-like"/>
    <property type="match status" value="1"/>
</dbReference>
<feature type="domain" description="Integrase catalytic" evidence="2">
    <location>
        <begin position="242"/>
        <end position="414"/>
    </location>
</feature>
<evidence type="ECO:0000313" key="4">
    <source>
        <dbReference type="Proteomes" id="UP001185899"/>
    </source>
</evidence>
<name>A0ABU4B687_9NOCA</name>
<dbReference type="InterPro" id="IPR036397">
    <property type="entry name" value="RNaseH_sf"/>
</dbReference>
<dbReference type="Proteomes" id="UP001185899">
    <property type="component" value="Unassembled WGS sequence"/>
</dbReference>
<gene>
    <name evidence="3" type="ORF">R3P95_25990</name>
</gene>
<dbReference type="InterPro" id="IPR036388">
    <property type="entry name" value="WH-like_DNA-bd_sf"/>
</dbReference>
<dbReference type="EMBL" id="JAWLKE010000025">
    <property type="protein sequence ID" value="MDV6234011.1"/>
    <property type="molecule type" value="Genomic_DNA"/>
</dbReference>
<comment type="caution">
    <text evidence="3">The sequence shown here is derived from an EMBL/GenBank/DDBJ whole genome shotgun (WGS) entry which is preliminary data.</text>
</comment>
<dbReference type="Pfam" id="PF13333">
    <property type="entry name" value="rve_2"/>
    <property type="match status" value="1"/>
</dbReference>
<dbReference type="Gene3D" id="1.10.10.10">
    <property type="entry name" value="Winged helix-like DNA-binding domain superfamily/Winged helix DNA-binding domain"/>
    <property type="match status" value="1"/>
</dbReference>
<evidence type="ECO:0000313" key="3">
    <source>
        <dbReference type="EMBL" id="MDV6234011.1"/>
    </source>
</evidence>
<evidence type="ECO:0000259" key="2">
    <source>
        <dbReference type="PROSITE" id="PS50994"/>
    </source>
</evidence>
<dbReference type="SUPFAM" id="SSF46689">
    <property type="entry name" value="Homeodomain-like"/>
    <property type="match status" value="1"/>
</dbReference>
<dbReference type="InterPro" id="IPR009057">
    <property type="entry name" value="Homeodomain-like_sf"/>
</dbReference>
<keyword evidence="4" id="KW-1185">Reference proteome</keyword>
<dbReference type="Pfam" id="PF00665">
    <property type="entry name" value="rve"/>
    <property type="match status" value="1"/>
</dbReference>
<dbReference type="NCBIfam" id="NF033516">
    <property type="entry name" value="transpos_IS3"/>
    <property type="match status" value="1"/>
</dbReference>